<evidence type="ECO:0000256" key="2">
    <source>
        <dbReference type="ARBA" id="ARBA00023082"/>
    </source>
</evidence>
<evidence type="ECO:0000259" key="5">
    <source>
        <dbReference type="Pfam" id="PF08281"/>
    </source>
</evidence>
<dbReference type="Proteomes" id="UP000199584">
    <property type="component" value="Unassembled WGS sequence"/>
</dbReference>
<keyword evidence="2" id="KW-0731">Sigma factor</keyword>
<dbReference type="SUPFAM" id="SSF88659">
    <property type="entry name" value="Sigma3 and sigma4 domains of RNA polymerase sigma factors"/>
    <property type="match status" value="1"/>
</dbReference>
<feature type="domain" description="RNA polymerase sigma factor 70 region 4 type 2" evidence="5">
    <location>
        <begin position="25"/>
        <end position="75"/>
    </location>
</feature>
<name>A0A1I6EAR4_9FIRM</name>
<dbReference type="GO" id="GO:0003677">
    <property type="term" value="F:DNA binding"/>
    <property type="evidence" value="ECO:0007669"/>
    <property type="project" value="UniProtKB-KW"/>
</dbReference>
<evidence type="ECO:0000313" key="7">
    <source>
        <dbReference type="Proteomes" id="UP000199584"/>
    </source>
</evidence>
<organism evidence="6 7">
    <name type="scientific">Desulfoscipio geothermicus DSM 3669</name>
    <dbReference type="NCBI Taxonomy" id="1121426"/>
    <lineage>
        <taxon>Bacteria</taxon>
        <taxon>Bacillati</taxon>
        <taxon>Bacillota</taxon>
        <taxon>Clostridia</taxon>
        <taxon>Eubacteriales</taxon>
        <taxon>Desulfallaceae</taxon>
        <taxon>Desulfoscipio</taxon>
    </lineage>
</organism>
<dbReference type="InterPro" id="IPR014284">
    <property type="entry name" value="RNA_pol_sigma-70_dom"/>
</dbReference>
<keyword evidence="4" id="KW-0804">Transcription</keyword>
<dbReference type="PANTHER" id="PTHR30385">
    <property type="entry name" value="SIGMA FACTOR F FLAGELLAR"/>
    <property type="match status" value="1"/>
</dbReference>
<dbReference type="GO" id="GO:0016987">
    <property type="term" value="F:sigma factor activity"/>
    <property type="evidence" value="ECO:0007669"/>
    <property type="project" value="UniProtKB-KW"/>
</dbReference>
<keyword evidence="7" id="KW-1185">Reference proteome</keyword>
<dbReference type="STRING" id="39060.SAMN05660706_13245"/>
<dbReference type="Gene3D" id="1.10.10.10">
    <property type="entry name" value="Winged helix-like DNA-binding domain superfamily/Winged helix DNA-binding domain"/>
    <property type="match status" value="1"/>
</dbReference>
<evidence type="ECO:0000256" key="4">
    <source>
        <dbReference type="ARBA" id="ARBA00023163"/>
    </source>
</evidence>
<evidence type="ECO:0000313" key="6">
    <source>
        <dbReference type="EMBL" id="SFR14632.1"/>
    </source>
</evidence>
<evidence type="ECO:0000256" key="3">
    <source>
        <dbReference type="ARBA" id="ARBA00023125"/>
    </source>
</evidence>
<dbReference type="NCBIfam" id="TIGR02937">
    <property type="entry name" value="sigma70-ECF"/>
    <property type="match status" value="1"/>
</dbReference>
<dbReference type="Pfam" id="PF08281">
    <property type="entry name" value="Sigma70_r4_2"/>
    <property type="match status" value="1"/>
</dbReference>
<keyword evidence="1" id="KW-0805">Transcription regulation</keyword>
<accession>A0A1I6EAR4</accession>
<dbReference type="InterPro" id="IPR036388">
    <property type="entry name" value="WH-like_DNA-bd_sf"/>
</dbReference>
<proteinExistence type="predicted"/>
<dbReference type="AlphaFoldDB" id="A0A1I6EAR4"/>
<dbReference type="EMBL" id="FOYM01000032">
    <property type="protein sequence ID" value="SFR14632.1"/>
    <property type="molecule type" value="Genomic_DNA"/>
</dbReference>
<protein>
    <submittedName>
        <fullName evidence="6">RNA polymerase sigma factor, sigma-70 family</fullName>
    </submittedName>
</protein>
<gene>
    <name evidence="6" type="ORF">SAMN05660706_13245</name>
</gene>
<sequence length="90" mass="10519">MDLAEKVPSLEGTIEDRIIHQEEIEEMGNAILRLSEKQKDLLYFKYILEMTDTEIAETFGIAPDSVRQYLTRARRAAKELMDKEMNKRAE</sequence>
<dbReference type="InterPro" id="IPR013249">
    <property type="entry name" value="RNA_pol_sigma70_r4_t2"/>
</dbReference>
<dbReference type="InterPro" id="IPR013324">
    <property type="entry name" value="RNA_pol_sigma_r3/r4-like"/>
</dbReference>
<dbReference type="GO" id="GO:0006352">
    <property type="term" value="P:DNA-templated transcription initiation"/>
    <property type="evidence" value="ECO:0007669"/>
    <property type="project" value="InterPro"/>
</dbReference>
<keyword evidence="3" id="KW-0238">DNA-binding</keyword>
<reference evidence="7" key="1">
    <citation type="submission" date="2016-10" db="EMBL/GenBank/DDBJ databases">
        <authorList>
            <person name="Varghese N."/>
            <person name="Submissions S."/>
        </authorList>
    </citation>
    <scope>NUCLEOTIDE SEQUENCE [LARGE SCALE GENOMIC DNA]</scope>
    <source>
        <strain evidence="7">DSM 3669</strain>
    </source>
</reference>
<evidence type="ECO:0000256" key="1">
    <source>
        <dbReference type="ARBA" id="ARBA00023015"/>
    </source>
</evidence>